<protein>
    <submittedName>
        <fullName evidence="7">Efflux RND transporter periplasmic adaptor subunit</fullName>
    </submittedName>
</protein>
<dbReference type="Gene3D" id="2.40.50.100">
    <property type="match status" value="1"/>
</dbReference>
<feature type="coiled-coil region" evidence="2">
    <location>
        <begin position="149"/>
        <end position="207"/>
    </location>
</feature>
<evidence type="ECO:0000259" key="4">
    <source>
        <dbReference type="Pfam" id="PF25954"/>
    </source>
</evidence>
<gene>
    <name evidence="7" type="ORF">MZO42_10665</name>
</gene>
<dbReference type="PANTHER" id="PTHR30469">
    <property type="entry name" value="MULTIDRUG RESISTANCE PROTEIN MDTA"/>
    <property type="match status" value="1"/>
</dbReference>
<dbReference type="InterPro" id="IPR058627">
    <property type="entry name" value="MdtA-like_C"/>
</dbReference>
<dbReference type="Gene3D" id="2.40.30.170">
    <property type="match status" value="1"/>
</dbReference>
<dbReference type="InterPro" id="IPR058792">
    <property type="entry name" value="Beta-barrel_RND_2"/>
</dbReference>
<comment type="caution">
    <text evidence="7">The sequence shown here is derived from an EMBL/GenBank/DDBJ whole genome shotgun (WGS) entry which is preliminary data.</text>
</comment>
<dbReference type="Pfam" id="PF25973">
    <property type="entry name" value="BSH_CzcB"/>
    <property type="match status" value="1"/>
</dbReference>
<evidence type="ECO:0000256" key="2">
    <source>
        <dbReference type="SAM" id="Coils"/>
    </source>
</evidence>
<evidence type="ECO:0000259" key="5">
    <source>
        <dbReference type="Pfam" id="PF25967"/>
    </source>
</evidence>
<keyword evidence="3" id="KW-0812">Transmembrane</keyword>
<reference evidence="7" key="1">
    <citation type="submission" date="2022-04" db="EMBL/GenBank/DDBJ databases">
        <title>Tomato heritable bacteria conferring resistance against bacterial wilt.</title>
        <authorList>
            <person name="Yin J."/>
        </authorList>
    </citation>
    <scope>NUCLEOTIDE SEQUENCE</scope>
    <source>
        <strain evidence="7">Cra20</strain>
    </source>
</reference>
<feature type="domain" description="CusB-like beta-barrel" evidence="4">
    <location>
        <begin position="252"/>
        <end position="320"/>
    </location>
</feature>
<keyword evidence="3" id="KW-1133">Transmembrane helix</keyword>
<dbReference type="Pfam" id="PF25967">
    <property type="entry name" value="RND-MFP_C"/>
    <property type="match status" value="1"/>
</dbReference>
<dbReference type="NCBIfam" id="TIGR01730">
    <property type="entry name" value="RND_mfp"/>
    <property type="match status" value="1"/>
</dbReference>
<feature type="transmembrane region" description="Helical" evidence="3">
    <location>
        <begin position="28"/>
        <end position="47"/>
    </location>
</feature>
<organism evidence="7">
    <name type="scientific">Sphingomonas psychrotolerans</name>
    <dbReference type="NCBI Taxonomy" id="1327635"/>
    <lineage>
        <taxon>Bacteria</taxon>
        <taxon>Pseudomonadati</taxon>
        <taxon>Pseudomonadota</taxon>
        <taxon>Alphaproteobacteria</taxon>
        <taxon>Sphingomonadales</taxon>
        <taxon>Sphingomonadaceae</taxon>
        <taxon>Sphingomonas</taxon>
    </lineage>
</organism>
<evidence type="ECO:0000313" key="7">
    <source>
        <dbReference type="EMBL" id="MDT8759159.1"/>
    </source>
</evidence>
<dbReference type="SUPFAM" id="SSF111369">
    <property type="entry name" value="HlyD-like secretion proteins"/>
    <property type="match status" value="1"/>
</dbReference>
<evidence type="ECO:0000259" key="6">
    <source>
        <dbReference type="Pfam" id="PF25973"/>
    </source>
</evidence>
<feature type="domain" description="CzcB-like barrel-sandwich hybrid" evidence="6">
    <location>
        <begin position="110"/>
        <end position="238"/>
    </location>
</feature>
<sequence>MNYEAGMFGRQERLEFTGEETTRKSRRWIWITAAAVVIVGVLALFLMGGSKSEAPKTAAAGKAAPGADSQSQIPTVTVAVPGRQTVQTIVTGTGSLAARREMPVGVAGEGGVVTRVLVEPGSWVAKGQVLATVDRSVQAQTAESLAASVRVAQADARLAQAELERAQKLVSGGFISKADIDRKTAARDQALARVRVAQAQLSETQARNRRLDIRAPEAGLVLTRQVEPGQIVSAGSGVLFRMAQGGQIELRTQLAEADLQKLHAGARAEVTPTGTAQTFTGEVWQVSPVIDPQTRQGIARVALTYNPALRPGGFASARIVAGGVTAVILPQSAVQSDNDGNFVYILDDKNQAVRRSVTTGEVTEAGVAIASGLNGNERVVLTAGAFLNPGQKVIPTLQKSK</sequence>
<comment type="similarity">
    <text evidence="1">Belongs to the membrane fusion protein (MFP) (TC 8.A.1) family.</text>
</comment>
<proteinExistence type="inferred from homology"/>
<accession>A0ABU3N5N5</accession>
<dbReference type="InterPro" id="IPR058647">
    <property type="entry name" value="BSH_CzcB-like"/>
</dbReference>
<dbReference type="Gene3D" id="1.10.287.470">
    <property type="entry name" value="Helix hairpin bin"/>
    <property type="match status" value="1"/>
</dbReference>
<dbReference type="Gene3D" id="2.40.420.20">
    <property type="match status" value="1"/>
</dbReference>
<feature type="domain" description="Multidrug resistance protein MdtA-like C-terminal permuted SH3" evidence="5">
    <location>
        <begin position="326"/>
        <end position="381"/>
    </location>
</feature>
<keyword evidence="3" id="KW-0472">Membrane</keyword>
<dbReference type="InterPro" id="IPR006143">
    <property type="entry name" value="RND_pump_MFP"/>
</dbReference>
<evidence type="ECO:0000256" key="1">
    <source>
        <dbReference type="ARBA" id="ARBA00009477"/>
    </source>
</evidence>
<keyword evidence="2" id="KW-0175">Coiled coil</keyword>
<dbReference type="Pfam" id="PF25954">
    <property type="entry name" value="Beta-barrel_RND_2"/>
    <property type="match status" value="1"/>
</dbReference>
<evidence type="ECO:0000256" key="3">
    <source>
        <dbReference type="SAM" id="Phobius"/>
    </source>
</evidence>
<name>A0ABU3N5N5_9SPHN</name>
<dbReference type="EMBL" id="JALMLT010000002">
    <property type="protein sequence ID" value="MDT8759159.1"/>
    <property type="molecule type" value="Genomic_DNA"/>
</dbReference>
<dbReference type="PANTHER" id="PTHR30469:SF15">
    <property type="entry name" value="HLYD FAMILY OF SECRETION PROTEINS"/>
    <property type="match status" value="1"/>
</dbReference>